<organism evidence="1">
    <name type="scientific">Arundo donax</name>
    <name type="common">Giant reed</name>
    <name type="synonym">Donax arundinaceus</name>
    <dbReference type="NCBI Taxonomy" id="35708"/>
    <lineage>
        <taxon>Eukaryota</taxon>
        <taxon>Viridiplantae</taxon>
        <taxon>Streptophyta</taxon>
        <taxon>Embryophyta</taxon>
        <taxon>Tracheophyta</taxon>
        <taxon>Spermatophyta</taxon>
        <taxon>Magnoliopsida</taxon>
        <taxon>Liliopsida</taxon>
        <taxon>Poales</taxon>
        <taxon>Poaceae</taxon>
        <taxon>PACMAD clade</taxon>
        <taxon>Arundinoideae</taxon>
        <taxon>Arundineae</taxon>
        <taxon>Arundo</taxon>
    </lineage>
</organism>
<dbReference type="AlphaFoldDB" id="A0A0A8Y431"/>
<evidence type="ECO:0000313" key="1">
    <source>
        <dbReference type="EMBL" id="JAD20105.1"/>
    </source>
</evidence>
<proteinExistence type="predicted"/>
<name>A0A0A8Y431_ARUDO</name>
<accession>A0A0A8Y431</accession>
<reference evidence="1" key="2">
    <citation type="journal article" date="2015" name="Data Brief">
        <title>Shoot transcriptome of the giant reed, Arundo donax.</title>
        <authorList>
            <person name="Barrero R.A."/>
            <person name="Guerrero F.D."/>
            <person name="Moolhuijzen P."/>
            <person name="Goolsby J.A."/>
            <person name="Tidwell J."/>
            <person name="Bellgard S.E."/>
            <person name="Bellgard M.I."/>
        </authorList>
    </citation>
    <scope>NUCLEOTIDE SEQUENCE</scope>
    <source>
        <tissue evidence="1">Shoot tissue taken approximately 20 cm above the soil surface</tissue>
    </source>
</reference>
<sequence>MSQNYTCFYKGELGFLISSGSE</sequence>
<protein>
    <submittedName>
        <fullName evidence="1">Uncharacterized protein</fullName>
    </submittedName>
</protein>
<dbReference type="EMBL" id="GBRH01277790">
    <property type="protein sequence ID" value="JAD20105.1"/>
    <property type="molecule type" value="Transcribed_RNA"/>
</dbReference>
<reference evidence="1" key="1">
    <citation type="submission" date="2014-09" db="EMBL/GenBank/DDBJ databases">
        <authorList>
            <person name="Magalhaes I.L.F."/>
            <person name="Oliveira U."/>
            <person name="Santos F.R."/>
            <person name="Vidigal T.H.D.A."/>
            <person name="Brescovit A.D."/>
            <person name="Santos A.J."/>
        </authorList>
    </citation>
    <scope>NUCLEOTIDE SEQUENCE</scope>
    <source>
        <tissue evidence="1">Shoot tissue taken approximately 20 cm above the soil surface</tissue>
    </source>
</reference>